<dbReference type="Proteomes" id="UP001189429">
    <property type="component" value="Unassembled WGS sequence"/>
</dbReference>
<evidence type="ECO:0000313" key="3">
    <source>
        <dbReference type="Proteomes" id="UP001189429"/>
    </source>
</evidence>
<evidence type="ECO:0000313" key="2">
    <source>
        <dbReference type="EMBL" id="CAK0803487.1"/>
    </source>
</evidence>
<reference evidence="2" key="1">
    <citation type="submission" date="2023-10" db="EMBL/GenBank/DDBJ databases">
        <authorList>
            <person name="Chen Y."/>
            <person name="Shah S."/>
            <person name="Dougan E. K."/>
            <person name="Thang M."/>
            <person name="Chan C."/>
        </authorList>
    </citation>
    <scope>NUCLEOTIDE SEQUENCE [LARGE SCALE GENOMIC DNA]</scope>
</reference>
<protein>
    <submittedName>
        <fullName evidence="2">Uncharacterized protein</fullName>
    </submittedName>
</protein>
<sequence>MRHGRRNGRCPGRDDSLCGRTATMGTRAGGATTRRIDVPADAGDNREGVGLAKFILKMEQGQAVSAHRMSEAQQQGEIDDFRSSSSAHPYALVRGGEGASGSDTAEAACGATRPV</sequence>
<feature type="compositionally biased region" description="Low complexity" evidence="1">
    <location>
        <begin position="19"/>
        <end position="33"/>
    </location>
</feature>
<accession>A0ABN9QJ92</accession>
<name>A0ABN9QJ92_9DINO</name>
<feature type="compositionally biased region" description="Basic and acidic residues" evidence="1">
    <location>
        <begin position="34"/>
        <end position="44"/>
    </location>
</feature>
<feature type="region of interest" description="Disordered" evidence="1">
    <location>
        <begin position="65"/>
        <end position="115"/>
    </location>
</feature>
<gene>
    <name evidence="2" type="ORF">PCOR1329_LOCUS10634</name>
</gene>
<proteinExistence type="predicted"/>
<feature type="region of interest" description="Disordered" evidence="1">
    <location>
        <begin position="1"/>
        <end position="44"/>
    </location>
</feature>
<dbReference type="EMBL" id="CAUYUJ010003019">
    <property type="protein sequence ID" value="CAK0803487.1"/>
    <property type="molecule type" value="Genomic_DNA"/>
</dbReference>
<comment type="caution">
    <text evidence="2">The sequence shown here is derived from an EMBL/GenBank/DDBJ whole genome shotgun (WGS) entry which is preliminary data.</text>
</comment>
<evidence type="ECO:0000256" key="1">
    <source>
        <dbReference type="SAM" id="MobiDB-lite"/>
    </source>
</evidence>
<keyword evidence="3" id="KW-1185">Reference proteome</keyword>
<organism evidence="2 3">
    <name type="scientific">Prorocentrum cordatum</name>
    <dbReference type="NCBI Taxonomy" id="2364126"/>
    <lineage>
        <taxon>Eukaryota</taxon>
        <taxon>Sar</taxon>
        <taxon>Alveolata</taxon>
        <taxon>Dinophyceae</taxon>
        <taxon>Prorocentrales</taxon>
        <taxon>Prorocentraceae</taxon>
        <taxon>Prorocentrum</taxon>
    </lineage>
</organism>